<dbReference type="EMBL" id="DUTF01000210">
    <property type="protein sequence ID" value="HHY26889.1"/>
    <property type="molecule type" value="Genomic_DNA"/>
</dbReference>
<name>A0A7C6Z4C5_9FIRM</name>
<sequence>MKVIMAPVEMIAKFKDGNPTPARFRYKDQVIDVQQILSTSEEKLAANRMKIYSCRSEIAGKMTRYELKFELQTCKWFLYRM</sequence>
<accession>A0A7C6Z4C5</accession>
<protein>
    <submittedName>
        <fullName evidence="1">Uncharacterized protein</fullName>
    </submittedName>
</protein>
<evidence type="ECO:0000313" key="2">
    <source>
        <dbReference type="Proteomes" id="UP000553059"/>
    </source>
</evidence>
<organism evidence="1 2">
    <name type="scientific">Desulfitobacterium dehalogenans</name>
    <dbReference type="NCBI Taxonomy" id="36854"/>
    <lineage>
        <taxon>Bacteria</taxon>
        <taxon>Bacillati</taxon>
        <taxon>Bacillota</taxon>
        <taxon>Clostridia</taxon>
        <taxon>Eubacteriales</taxon>
        <taxon>Desulfitobacteriaceae</taxon>
        <taxon>Desulfitobacterium</taxon>
    </lineage>
</organism>
<evidence type="ECO:0000313" key="1">
    <source>
        <dbReference type="EMBL" id="HHY26889.1"/>
    </source>
</evidence>
<dbReference type="Proteomes" id="UP000553059">
    <property type="component" value="Unassembled WGS sequence"/>
</dbReference>
<dbReference type="AlphaFoldDB" id="A0A7C6Z4C5"/>
<reference evidence="1 2" key="1">
    <citation type="journal article" date="2020" name="Biotechnol. Biofuels">
        <title>New insights from the biogas microbiome by comprehensive genome-resolved metagenomics of nearly 1600 species originating from multiple anaerobic digesters.</title>
        <authorList>
            <person name="Campanaro S."/>
            <person name="Treu L."/>
            <person name="Rodriguez-R L.M."/>
            <person name="Kovalovszki A."/>
            <person name="Ziels R.M."/>
            <person name="Maus I."/>
            <person name="Zhu X."/>
            <person name="Kougias P.G."/>
            <person name="Basile A."/>
            <person name="Luo G."/>
            <person name="Schluter A."/>
            <person name="Konstantinidis K.T."/>
            <person name="Angelidaki I."/>
        </authorList>
    </citation>
    <scope>NUCLEOTIDE SEQUENCE [LARGE SCALE GENOMIC DNA]</scope>
    <source>
        <strain evidence="1">AS05jafATM_4</strain>
    </source>
</reference>
<proteinExistence type="predicted"/>
<comment type="caution">
    <text evidence="1">The sequence shown here is derived from an EMBL/GenBank/DDBJ whole genome shotgun (WGS) entry which is preliminary data.</text>
</comment>
<gene>
    <name evidence="1" type="ORF">GX523_09145</name>
</gene>